<evidence type="ECO:0000313" key="2">
    <source>
        <dbReference type="Proteomes" id="UP000799754"/>
    </source>
</evidence>
<keyword evidence="2" id="KW-1185">Reference proteome</keyword>
<evidence type="ECO:0000313" key="1">
    <source>
        <dbReference type="EMBL" id="KAF2622939.1"/>
    </source>
</evidence>
<gene>
    <name evidence="1" type="ORF">BU25DRAFT_414708</name>
</gene>
<name>A0ACB6RMD2_9PLEO</name>
<organism evidence="1 2">
    <name type="scientific">Macroventuria anomochaeta</name>
    <dbReference type="NCBI Taxonomy" id="301207"/>
    <lineage>
        <taxon>Eukaryota</taxon>
        <taxon>Fungi</taxon>
        <taxon>Dikarya</taxon>
        <taxon>Ascomycota</taxon>
        <taxon>Pezizomycotina</taxon>
        <taxon>Dothideomycetes</taxon>
        <taxon>Pleosporomycetidae</taxon>
        <taxon>Pleosporales</taxon>
        <taxon>Pleosporineae</taxon>
        <taxon>Didymellaceae</taxon>
        <taxon>Macroventuria</taxon>
    </lineage>
</organism>
<sequence>MFRQWSPCLFLLLISPALATRTWWMDATCKQYFKVEDFDKMMEDVFKTASMGGKRMSRNPDQEPQAYEIFRTLFNYDPASRDPTSEIYFDTFKDNWGQARGLPTWSKQVGTGSDEANRKASDIRIYCDEDARFEPRGDTTPRFDGEEPNSKRNDIKKEWWDPINKRLAGNPGCKYNAIRTDGKVTFASTYGLHAKIAPVKGDDAENWDRQTMTICNVWLKQKNRFNTMSEVALSSGWPRYKALVPPDALTSVGSMLMLHEMHHFRDYRATDYAYGWKNCLQLAAGKAIANADTFALFGVMMHALDKKFKLDNKAEGTWIRDKTIPDSPKKKRGIWSCQDQLRVGAKTGLKCREFSA</sequence>
<dbReference type="EMBL" id="MU006740">
    <property type="protein sequence ID" value="KAF2622939.1"/>
    <property type="molecule type" value="Genomic_DNA"/>
</dbReference>
<proteinExistence type="predicted"/>
<reference evidence="1" key="1">
    <citation type="journal article" date="2020" name="Stud. Mycol.">
        <title>101 Dothideomycetes genomes: a test case for predicting lifestyles and emergence of pathogens.</title>
        <authorList>
            <person name="Haridas S."/>
            <person name="Albert R."/>
            <person name="Binder M."/>
            <person name="Bloem J."/>
            <person name="Labutti K."/>
            <person name="Salamov A."/>
            <person name="Andreopoulos B."/>
            <person name="Baker S."/>
            <person name="Barry K."/>
            <person name="Bills G."/>
            <person name="Bluhm B."/>
            <person name="Cannon C."/>
            <person name="Castanera R."/>
            <person name="Culley D."/>
            <person name="Daum C."/>
            <person name="Ezra D."/>
            <person name="Gonzalez J."/>
            <person name="Henrissat B."/>
            <person name="Kuo A."/>
            <person name="Liang C."/>
            <person name="Lipzen A."/>
            <person name="Lutzoni F."/>
            <person name="Magnuson J."/>
            <person name="Mondo S."/>
            <person name="Nolan M."/>
            <person name="Ohm R."/>
            <person name="Pangilinan J."/>
            <person name="Park H.-J."/>
            <person name="Ramirez L."/>
            <person name="Alfaro M."/>
            <person name="Sun H."/>
            <person name="Tritt A."/>
            <person name="Yoshinaga Y."/>
            <person name="Zwiers L.-H."/>
            <person name="Turgeon B."/>
            <person name="Goodwin S."/>
            <person name="Spatafora J."/>
            <person name="Crous P."/>
            <person name="Grigoriev I."/>
        </authorList>
    </citation>
    <scope>NUCLEOTIDE SEQUENCE</scope>
    <source>
        <strain evidence="1">CBS 525.71</strain>
    </source>
</reference>
<dbReference type="Proteomes" id="UP000799754">
    <property type="component" value="Unassembled WGS sequence"/>
</dbReference>
<protein>
    <submittedName>
        <fullName evidence="1">Uncharacterized protein</fullName>
    </submittedName>
</protein>
<comment type="caution">
    <text evidence="1">The sequence shown here is derived from an EMBL/GenBank/DDBJ whole genome shotgun (WGS) entry which is preliminary data.</text>
</comment>
<accession>A0ACB6RMD2</accession>